<comment type="caution">
    <text evidence="8">The sequence shown here is derived from an EMBL/GenBank/DDBJ whole genome shotgun (WGS) entry which is preliminary data.</text>
</comment>
<comment type="catalytic activity">
    <reaction evidence="6">
        <text>an N(4)-(oligosaccharide-(1-&gt;3)-[oligosaccharide-(1-&gt;6)]-beta-D-Man-(1-&gt;4)-beta-D-GlcNAc-(1-&gt;4)-alpha-D-GlcNAc)-L-asparaginyl-[protein] + H2O = an oligosaccharide-(1-&gt;3)-[oligosaccharide-(1-&gt;6)]-beta-D-Man-(1-&gt;4)-D-GlcNAc + N(4)-(N-acetyl-beta-D-glucosaminyl)-L-asparaginyl-[protein]</text>
        <dbReference type="Rhea" id="RHEA:73067"/>
        <dbReference type="Rhea" id="RHEA-COMP:12603"/>
        <dbReference type="Rhea" id="RHEA-COMP:18176"/>
        <dbReference type="ChEBI" id="CHEBI:15377"/>
        <dbReference type="ChEBI" id="CHEBI:132248"/>
        <dbReference type="ChEBI" id="CHEBI:192714"/>
        <dbReference type="ChEBI" id="CHEBI:192715"/>
        <dbReference type="EC" id="3.2.1.96"/>
    </reaction>
</comment>
<evidence type="ECO:0000259" key="7">
    <source>
        <dbReference type="PROSITE" id="PS51910"/>
    </source>
</evidence>
<evidence type="ECO:0000256" key="6">
    <source>
        <dbReference type="ARBA" id="ARBA00034414"/>
    </source>
</evidence>
<proteinExistence type="inferred from homology"/>
<keyword evidence="4 8" id="KW-0378">Hydrolase</keyword>
<dbReference type="Gene3D" id="3.20.20.80">
    <property type="entry name" value="Glycosidases"/>
    <property type="match status" value="1"/>
</dbReference>
<evidence type="ECO:0000256" key="4">
    <source>
        <dbReference type="ARBA" id="ARBA00022801"/>
    </source>
</evidence>
<dbReference type="InterPro" id="IPR001579">
    <property type="entry name" value="Glyco_hydro_18_chit_AS"/>
</dbReference>
<gene>
    <name evidence="8" type="ORF">ACFQ47_01890</name>
</gene>
<evidence type="ECO:0000256" key="1">
    <source>
        <dbReference type="ARBA" id="ARBA00009336"/>
    </source>
</evidence>
<dbReference type="PROSITE" id="PS51910">
    <property type="entry name" value="GH18_2"/>
    <property type="match status" value="1"/>
</dbReference>
<dbReference type="SUPFAM" id="SSF51445">
    <property type="entry name" value="(Trans)glycosidases"/>
    <property type="match status" value="1"/>
</dbReference>
<evidence type="ECO:0000256" key="5">
    <source>
        <dbReference type="ARBA" id="ARBA00023295"/>
    </source>
</evidence>
<dbReference type="EMBL" id="JBHTOG010000007">
    <property type="protein sequence ID" value="MFD1431438.1"/>
    <property type="molecule type" value="Genomic_DNA"/>
</dbReference>
<dbReference type="Proteomes" id="UP001597192">
    <property type="component" value="Unassembled WGS sequence"/>
</dbReference>
<keyword evidence="9" id="KW-1185">Reference proteome</keyword>
<comment type="similarity">
    <text evidence="1">Belongs to the glycosyl hydrolase 18 family.</text>
</comment>
<accession>A0ABW4CN26</accession>
<organism evidence="8 9">
    <name type="scientific">Lacticaseibacillus yichunensis</name>
    <dbReference type="NCBI Taxonomy" id="2486015"/>
    <lineage>
        <taxon>Bacteria</taxon>
        <taxon>Bacillati</taxon>
        <taxon>Bacillota</taxon>
        <taxon>Bacilli</taxon>
        <taxon>Lactobacillales</taxon>
        <taxon>Lactobacillaceae</taxon>
        <taxon>Lacticaseibacillus</taxon>
    </lineage>
</organism>
<dbReference type="InterPro" id="IPR001223">
    <property type="entry name" value="Glyco_hydro18_cat"/>
</dbReference>
<dbReference type="InterPro" id="IPR017853">
    <property type="entry name" value="GH"/>
</dbReference>
<dbReference type="RefSeq" id="WP_225423298.1">
    <property type="nucleotide sequence ID" value="NZ_JBHTOG010000007.1"/>
</dbReference>
<dbReference type="GO" id="GO:0016787">
    <property type="term" value="F:hydrolase activity"/>
    <property type="evidence" value="ECO:0007669"/>
    <property type="project" value="UniProtKB-KW"/>
</dbReference>
<dbReference type="Pfam" id="PF23916">
    <property type="entry name" value="TIM-barrel_EndoS"/>
    <property type="match status" value="1"/>
</dbReference>
<dbReference type="InterPro" id="IPR057016">
    <property type="entry name" value="EndoS_F2-like_TIM-barrel"/>
</dbReference>
<keyword evidence="5" id="KW-0326">Glycosidase</keyword>
<evidence type="ECO:0000313" key="9">
    <source>
        <dbReference type="Proteomes" id="UP001597192"/>
    </source>
</evidence>
<evidence type="ECO:0000256" key="2">
    <source>
        <dbReference type="ARBA" id="ARBA00012566"/>
    </source>
</evidence>
<evidence type="ECO:0000256" key="3">
    <source>
        <dbReference type="ARBA" id="ARBA00022729"/>
    </source>
</evidence>
<dbReference type="EC" id="3.2.1.96" evidence="2"/>
<dbReference type="PROSITE" id="PS01095">
    <property type="entry name" value="GH18_1"/>
    <property type="match status" value="1"/>
</dbReference>
<evidence type="ECO:0000313" key="8">
    <source>
        <dbReference type="EMBL" id="MFD1431438.1"/>
    </source>
</evidence>
<reference evidence="9" key="1">
    <citation type="journal article" date="2019" name="Int. J. Syst. Evol. Microbiol.">
        <title>The Global Catalogue of Microorganisms (GCM) 10K type strain sequencing project: providing services to taxonomists for standard genome sequencing and annotation.</title>
        <authorList>
            <consortium name="The Broad Institute Genomics Platform"/>
            <consortium name="The Broad Institute Genome Sequencing Center for Infectious Disease"/>
            <person name="Wu L."/>
            <person name="Ma J."/>
        </authorList>
    </citation>
    <scope>NUCLEOTIDE SEQUENCE [LARGE SCALE GENOMIC DNA]</scope>
    <source>
        <strain evidence="9">CCM 8947</strain>
    </source>
</reference>
<feature type="domain" description="GH18" evidence="7">
    <location>
        <begin position="42"/>
        <end position="274"/>
    </location>
</feature>
<name>A0ABW4CN26_9LACO</name>
<keyword evidence="3" id="KW-0732">Signal</keyword>
<protein>
    <recommendedName>
        <fullName evidence="2">mannosyl-glycoprotein endo-beta-N-acetylglucosaminidase</fullName>
        <ecNumber evidence="2">3.2.1.96</ecNumber>
    </recommendedName>
</protein>
<sequence length="274" mass="29529">MTHKFAGLKRTVLALIIGAAVVFGIVAFPSHQTQAAASPNGKEFMVYYRAWRDKTMKGVNTDLADPNTQSMLDLPHGIDIVNVFSYVPSGQEAAAAPFWEALKNTYAPALHKRGVKLVRALGYQSLTTDFSAFAATQGDLAKMTADEFNNVVDQWAQHEIETLSGKYGLDGIDIDMEQSPSASTTALTDVLIAALGKYIGPEANNGTLFIYDSNGSNMQPFKNVASVFSHVGYQQYGSSTRRTASAASDYAAAGFDTTNFLAGLTFPEEGDNNR</sequence>